<keyword evidence="2" id="KW-0812">Transmembrane</keyword>
<protein>
    <submittedName>
        <fullName evidence="3">Tetratricopeptide repeat protein</fullName>
    </submittedName>
</protein>
<dbReference type="Proteomes" id="UP000664277">
    <property type="component" value="Unassembled WGS sequence"/>
</dbReference>
<accession>A0A8J7PE82</accession>
<keyword evidence="2" id="KW-0472">Membrane</keyword>
<feature type="transmembrane region" description="Helical" evidence="2">
    <location>
        <begin position="6"/>
        <end position="28"/>
    </location>
</feature>
<organism evidence="3 4">
    <name type="scientific">Candidatus Obscuribacter phosphatis</name>
    <dbReference type="NCBI Taxonomy" id="1906157"/>
    <lineage>
        <taxon>Bacteria</taxon>
        <taxon>Bacillati</taxon>
        <taxon>Candidatus Melainabacteria</taxon>
        <taxon>Candidatus Obscuribacterales</taxon>
        <taxon>Candidatus Obscuribacteraceae</taxon>
        <taxon>Candidatus Obscuribacter</taxon>
    </lineage>
</organism>
<comment type="caution">
    <text evidence="3">The sequence shown here is derived from an EMBL/GenBank/DDBJ whole genome shotgun (WGS) entry which is preliminary data.</text>
</comment>
<dbReference type="Gene3D" id="1.25.40.10">
    <property type="entry name" value="Tetratricopeptide repeat domain"/>
    <property type="match status" value="1"/>
</dbReference>
<proteinExistence type="predicted"/>
<evidence type="ECO:0000313" key="3">
    <source>
        <dbReference type="EMBL" id="MBN8659622.1"/>
    </source>
</evidence>
<reference evidence="3" key="1">
    <citation type="submission" date="2021-02" db="EMBL/GenBank/DDBJ databases">
        <title>Genome-Resolved Metagenomics of a Microbial Community Performing Photosynthetic Biological Nutrient Removal.</title>
        <authorList>
            <person name="Mcdaniel E.A."/>
        </authorList>
    </citation>
    <scope>NUCLEOTIDE SEQUENCE</scope>
    <source>
        <strain evidence="3">UWPOB_OBS1</strain>
    </source>
</reference>
<keyword evidence="1" id="KW-0175">Coiled coil</keyword>
<dbReference type="SUPFAM" id="SSF48452">
    <property type="entry name" value="TPR-like"/>
    <property type="match status" value="1"/>
</dbReference>
<feature type="coiled-coil region" evidence="1">
    <location>
        <begin position="43"/>
        <end position="70"/>
    </location>
</feature>
<name>A0A8J7PE82_9BACT</name>
<gene>
    <name evidence="3" type="ORF">J0M35_04620</name>
</gene>
<dbReference type="Pfam" id="PF13424">
    <property type="entry name" value="TPR_12"/>
    <property type="match status" value="1"/>
</dbReference>
<dbReference type="InterPro" id="IPR011990">
    <property type="entry name" value="TPR-like_helical_dom_sf"/>
</dbReference>
<evidence type="ECO:0000313" key="4">
    <source>
        <dbReference type="Proteomes" id="UP000664277"/>
    </source>
</evidence>
<keyword evidence="2" id="KW-1133">Transmembrane helix</keyword>
<evidence type="ECO:0000256" key="1">
    <source>
        <dbReference type="SAM" id="Coils"/>
    </source>
</evidence>
<dbReference type="AlphaFoldDB" id="A0A8J7PE82"/>
<evidence type="ECO:0000256" key="2">
    <source>
        <dbReference type="SAM" id="Phobius"/>
    </source>
</evidence>
<dbReference type="EMBL" id="JAFLCK010000004">
    <property type="protein sequence ID" value="MBN8659622.1"/>
    <property type="molecule type" value="Genomic_DNA"/>
</dbReference>
<sequence length="631" mass="70288">MNHDSLVYAGLIVSVASLGFGIFIYITLRRLMEMSNPGRNRAHNQTMADIANLKREVALLSETVARFRTQSLAGITESIAEQERGLRENLQKDISKEVSGLSQEFDKAIKTIVDRFERKHTELLKELEPVNEISSIKSNMTRLVTEVNEALSSLPQGQQNDFDGQAYARASVLDRFIASLEDPEDRRKCLLSSLDSVLDIPTLGKLAVAYPSANSWLMLKELADHGVVSDVAGWALVVGAVVAEADGDDDLAEKLYQSARLSFAIGGSEDHEGLFFVTRGLVNVLERTGREDVSEALKMSLENHITALRNEPPVEPVRACHNLADFYLQEGRNACAAILYLKVLQMAEMMGGYESQADRAWNGIARALRFIVLNDKGAPRESFKYFSADTAAFLNRGLNRPDTLLNEDSEKEGILLCTIRLFDRDKDINGALSSIVALMNHLESARLSKDHKTFLATEVLYALDSLGLSRKAVGLPILKQLVEVFTRSGSYNKAASAGAKLVDVSLDLFGDASLETVGPIEMLARVYRAMERFDLAEECYRQILEVQYKVYPTEHENMIDVLLNLAEVCLIQKDEGECEIFMESAAEMCIHLLMEEDPELSKEEVESRRVKAQLINERIDIIKRQMGAKVA</sequence>